<evidence type="ECO:0000256" key="2">
    <source>
        <dbReference type="ARBA" id="ARBA00005988"/>
    </source>
</evidence>
<dbReference type="EMBL" id="AP019860">
    <property type="protein sequence ID" value="BBM85444.1"/>
    <property type="molecule type" value="Genomic_DNA"/>
</dbReference>
<dbReference type="PRINTS" id="PR00765">
    <property type="entry name" value="CRBOXYPTASEA"/>
</dbReference>
<feature type="domain" description="Peptidase M14" evidence="14">
    <location>
        <begin position="122"/>
        <end position="411"/>
    </location>
</feature>
<evidence type="ECO:0000256" key="8">
    <source>
        <dbReference type="ARBA" id="ARBA00022833"/>
    </source>
</evidence>
<keyword evidence="9" id="KW-0482">Metalloprotease</keyword>
<evidence type="ECO:0000256" key="7">
    <source>
        <dbReference type="ARBA" id="ARBA00022801"/>
    </source>
</evidence>
<evidence type="ECO:0000313" key="16">
    <source>
        <dbReference type="Proteomes" id="UP000326354"/>
    </source>
</evidence>
<dbReference type="FunFam" id="3.40.630.10:FF:000084">
    <property type="entry name" value="Carboxypeptidase B2"/>
    <property type="match status" value="1"/>
</dbReference>
<evidence type="ECO:0000256" key="6">
    <source>
        <dbReference type="ARBA" id="ARBA00022729"/>
    </source>
</evidence>
<dbReference type="PANTHER" id="PTHR11705">
    <property type="entry name" value="PROTEASE FAMILY M14 CARBOXYPEPTIDASE A,B"/>
    <property type="match status" value="1"/>
</dbReference>
<evidence type="ECO:0000256" key="3">
    <source>
        <dbReference type="ARBA" id="ARBA00022645"/>
    </source>
</evidence>
<evidence type="ECO:0000259" key="14">
    <source>
        <dbReference type="PROSITE" id="PS52035"/>
    </source>
</evidence>
<keyword evidence="3 15" id="KW-0121">Carboxypeptidase</keyword>
<dbReference type="KEGG" id="uam:UABAM_03811"/>
<accession>A0A5S9F5D4</accession>
<dbReference type="InterPro" id="IPR000834">
    <property type="entry name" value="Peptidase_M14"/>
</dbReference>
<evidence type="ECO:0000256" key="13">
    <source>
        <dbReference type="SAM" id="SignalP"/>
    </source>
</evidence>
<dbReference type="GO" id="GO:0005615">
    <property type="term" value="C:extracellular space"/>
    <property type="evidence" value="ECO:0007669"/>
    <property type="project" value="TreeGrafter"/>
</dbReference>
<comment type="catalytic activity">
    <reaction evidence="10">
        <text>Releases a C-terminal residue, which may be hydrophobic or positively charged.</text>
        <dbReference type="EC" id="3.4.17.18"/>
    </reaction>
</comment>
<dbReference type="PANTHER" id="PTHR11705:SF143">
    <property type="entry name" value="SLL0236 PROTEIN"/>
    <property type="match status" value="1"/>
</dbReference>
<dbReference type="AlphaFoldDB" id="A0A5S9F5D4"/>
<evidence type="ECO:0000256" key="12">
    <source>
        <dbReference type="PROSITE-ProRule" id="PRU01379"/>
    </source>
</evidence>
<dbReference type="Proteomes" id="UP000326354">
    <property type="component" value="Chromosome"/>
</dbReference>
<sequence>MFRNTCIVLIALLVVCASVNAEETKYSLVEIKMDTNNAQSIHQLGLAIDCCGRTETRDGEVTFQVPVSQEELKMLKQQRSSFKVIVEDMSKHYQEKFKSLTREDIAASQPRNTKWKLGSMAGAYTPQEYLDTLDFIYNEFKSTGLVAQKKSIGKTHQGRDIYMIKISDNVNQDEGEPAVLITGAHHARESASPMSVTRFMFYLLENYKTSTRVQNVVNNREMYFIPIINFDSYVANHRSYPNGGGMIRKNQNGVDLNRNYGPMKYWNYPNSGSSTSPWSQTYRGSAPFSEKETQVVRDFVLSKKNIRTCLNYHTYSNLLIYPLGIRDQIAHNYYRGMASRMTKKNGYRIGTAEYLLYAVRGVSDDWFHDVGVFAMTPEVGTSADGFWPGPSRMVKLVEENIEMCLQIAEESGKVPPLREE</sequence>
<dbReference type="GO" id="GO:0004181">
    <property type="term" value="F:metallocarboxypeptidase activity"/>
    <property type="evidence" value="ECO:0007669"/>
    <property type="project" value="InterPro"/>
</dbReference>
<keyword evidence="6 13" id="KW-0732">Signal</keyword>
<evidence type="ECO:0000256" key="11">
    <source>
        <dbReference type="ARBA" id="ARBA00066554"/>
    </source>
</evidence>
<feature type="chain" id="PRO_5025056639" description="carboxypeptidase T" evidence="13">
    <location>
        <begin position="22"/>
        <end position="420"/>
    </location>
</feature>
<dbReference type="GO" id="GO:0006508">
    <property type="term" value="P:proteolysis"/>
    <property type="evidence" value="ECO:0007669"/>
    <property type="project" value="UniProtKB-KW"/>
</dbReference>
<keyword evidence="16" id="KW-1185">Reference proteome</keyword>
<dbReference type="SUPFAM" id="SSF53187">
    <property type="entry name" value="Zn-dependent exopeptidases"/>
    <property type="match status" value="1"/>
</dbReference>
<keyword evidence="8" id="KW-0862">Zinc</keyword>
<keyword evidence="7" id="KW-0378">Hydrolase</keyword>
<dbReference type="CDD" id="cd03859">
    <property type="entry name" value="M14_CPT"/>
    <property type="match status" value="1"/>
</dbReference>
<protein>
    <recommendedName>
        <fullName evidence="11">carboxypeptidase T</fullName>
        <ecNumber evidence="11">3.4.17.18</ecNumber>
    </recommendedName>
</protein>
<evidence type="ECO:0000256" key="9">
    <source>
        <dbReference type="ARBA" id="ARBA00023049"/>
    </source>
</evidence>
<feature type="active site" description="Proton donor/acceptor" evidence="12">
    <location>
        <position position="378"/>
    </location>
</feature>
<evidence type="ECO:0000256" key="1">
    <source>
        <dbReference type="ARBA" id="ARBA00001947"/>
    </source>
</evidence>
<dbReference type="InterPro" id="IPR033810">
    <property type="entry name" value="Carboxypeptidase_T"/>
</dbReference>
<keyword evidence="5" id="KW-0479">Metal-binding</keyword>
<evidence type="ECO:0000256" key="4">
    <source>
        <dbReference type="ARBA" id="ARBA00022670"/>
    </source>
</evidence>
<gene>
    <name evidence="15" type="ORF">UABAM_03811</name>
</gene>
<dbReference type="SMART" id="SM00631">
    <property type="entry name" value="Zn_pept"/>
    <property type="match status" value="1"/>
</dbReference>
<comment type="similarity">
    <text evidence="2 12">Belongs to the peptidase M14 family.</text>
</comment>
<evidence type="ECO:0000256" key="10">
    <source>
        <dbReference type="ARBA" id="ARBA00050859"/>
    </source>
</evidence>
<feature type="signal peptide" evidence="13">
    <location>
        <begin position="1"/>
        <end position="21"/>
    </location>
</feature>
<name>A0A5S9F5D4_UABAM</name>
<proteinExistence type="inferred from homology"/>
<dbReference type="Gene3D" id="3.40.630.10">
    <property type="entry name" value="Zn peptidases"/>
    <property type="match status" value="1"/>
</dbReference>
<dbReference type="EC" id="3.4.17.18" evidence="11"/>
<dbReference type="Pfam" id="PF00246">
    <property type="entry name" value="Peptidase_M14"/>
    <property type="match status" value="1"/>
</dbReference>
<reference evidence="15 16" key="1">
    <citation type="submission" date="2019-08" db="EMBL/GenBank/DDBJ databases">
        <title>Complete genome sequence of Candidatus Uab amorphum.</title>
        <authorList>
            <person name="Shiratori T."/>
            <person name="Suzuki S."/>
            <person name="Kakizawa Y."/>
            <person name="Ishida K."/>
        </authorList>
    </citation>
    <scope>NUCLEOTIDE SEQUENCE [LARGE SCALE GENOMIC DNA]</scope>
    <source>
        <strain evidence="15 16">SRT547</strain>
    </source>
</reference>
<dbReference type="RefSeq" id="WP_151969548.1">
    <property type="nucleotide sequence ID" value="NZ_AP019860.1"/>
</dbReference>
<comment type="cofactor">
    <cofactor evidence="1">
        <name>Zn(2+)</name>
        <dbReference type="ChEBI" id="CHEBI:29105"/>
    </cofactor>
</comment>
<dbReference type="OrthoDB" id="221064at2"/>
<evidence type="ECO:0000313" key="15">
    <source>
        <dbReference type="EMBL" id="BBM85444.1"/>
    </source>
</evidence>
<evidence type="ECO:0000256" key="5">
    <source>
        <dbReference type="ARBA" id="ARBA00022723"/>
    </source>
</evidence>
<organism evidence="15 16">
    <name type="scientific">Uabimicrobium amorphum</name>
    <dbReference type="NCBI Taxonomy" id="2596890"/>
    <lineage>
        <taxon>Bacteria</taxon>
        <taxon>Pseudomonadati</taxon>
        <taxon>Planctomycetota</taxon>
        <taxon>Candidatus Uabimicrobiia</taxon>
        <taxon>Candidatus Uabimicrobiales</taxon>
        <taxon>Candidatus Uabimicrobiaceae</taxon>
        <taxon>Candidatus Uabimicrobium</taxon>
    </lineage>
</organism>
<keyword evidence="4" id="KW-0645">Protease</keyword>
<dbReference type="GO" id="GO:0008270">
    <property type="term" value="F:zinc ion binding"/>
    <property type="evidence" value="ECO:0007669"/>
    <property type="project" value="InterPro"/>
</dbReference>
<dbReference type="PROSITE" id="PS52035">
    <property type="entry name" value="PEPTIDASE_M14"/>
    <property type="match status" value="1"/>
</dbReference>